<dbReference type="RefSeq" id="WP_073482921.1">
    <property type="nucleotide sequence ID" value="NZ_FQVN01000004.1"/>
</dbReference>
<dbReference type="EMBL" id="FQVN01000004">
    <property type="protein sequence ID" value="SHF55531.1"/>
    <property type="molecule type" value="Genomic_DNA"/>
</dbReference>
<gene>
    <name evidence="1" type="ORF">SAMN05444320_10477</name>
</gene>
<dbReference type="Pfam" id="PF06841">
    <property type="entry name" value="Phage_T4_gp19"/>
    <property type="match status" value="1"/>
</dbReference>
<reference evidence="1 2" key="1">
    <citation type="submission" date="2016-11" db="EMBL/GenBank/DDBJ databases">
        <authorList>
            <person name="Jaros S."/>
            <person name="Januszkiewicz K."/>
            <person name="Wedrychowicz H."/>
        </authorList>
    </citation>
    <scope>NUCLEOTIDE SEQUENCE [LARGE SCALE GENOMIC DNA]</scope>
    <source>
        <strain evidence="1 2">DSM 44523</strain>
    </source>
</reference>
<dbReference type="PANTHER" id="PTHR38009:SF1">
    <property type="entry name" value="CONSERVED HYPOTHETICAL PHAGE TAIL PROTEIN"/>
    <property type="match status" value="1"/>
</dbReference>
<dbReference type="STRING" id="2017.SAMN05444320_10477"/>
<dbReference type="OrthoDB" id="9790161at2"/>
<organism evidence="1 2">
    <name type="scientific">Streptoalloteichus hindustanus</name>
    <dbReference type="NCBI Taxonomy" id="2017"/>
    <lineage>
        <taxon>Bacteria</taxon>
        <taxon>Bacillati</taxon>
        <taxon>Actinomycetota</taxon>
        <taxon>Actinomycetes</taxon>
        <taxon>Pseudonocardiales</taxon>
        <taxon>Pseudonocardiaceae</taxon>
        <taxon>Streptoalloteichus</taxon>
    </lineage>
</organism>
<accession>A0A1M5CLF1</accession>
<keyword evidence="2" id="KW-1185">Reference proteome</keyword>
<dbReference type="AlphaFoldDB" id="A0A1M5CLF1"/>
<protein>
    <submittedName>
        <fullName evidence="1">Conserved hypothetical phage tail region protein</fullName>
    </submittedName>
</protein>
<proteinExistence type="predicted"/>
<dbReference type="NCBIfam" id="TIGR02241">
    <property type="entry name" value="conserved hypothetical phage tail region protein"/>
    <property type="match status" value="1"/>
</dbReference>
<dbReference type="PANTHER" id="PTHR38009">
    <property type="entry name" value="CONSERVED HYPOTHETICAL PHAGE TAIL PROTEIN"/>
    <property type="match status" value="1"/>
</dbReference>
<evidence type="ECO:0000313" key="2">
    <source>
        <dbReference type="Proteomes" id="UP000184501"/>
    </source>
</evidence>
<sequence length="149" mass="16569">MPTGQRNDPYAAFNFTLDIDGLSGSHGFSECSGANTEQDVIEYREGNMDAAVVKIPGLKKFGDITLKRGYTTNRELWEWRRAVLQGKVVRRSGHIVLNDEAGKPALRWKFTNAWPRRYAAPTLSGTTNEVAVEELVLAVESLELEQGAK</sequence>
<dbReference type="InterPro" id="IPR010667">
    <property type="entry name" value="Phage_T4_Gp19"/>
</dbReference>
<name>A0A1M5CLF1_STRHI</name>
<evidence type="ECO:0000313" key="1">
    <source>
        <dbReference type="EMBL" id="SHF55531.1"/>
    </source>
</evidence>
<dbReference type="Proteomes" id="UP000184501">
    <property type="component" value="Unassembled WGS sequence"/>
</dbReference>
<dbReference type="InterPro" id="IPR011747">
    <property type="entry name" value="CHP02241"/>
</dbReference>
<dbReference type="GO" id="GO:0005198">
    <property type="term" value="F:structural molecule activity"/>
    <property type="evidence" value="ECO:0007669"/>
    <property type="project" value="InterPro"/>
</dbReference>